<dbReference type="Pfam" id="PF22369">
    <property type="entry name" value="GLMA_2nd"/>
    <property type="match status" value="1"/>
</dbReference>
<dbReference type="InterPro" id="IPR031330">
    <property type="entry name" value="Gly_Hdrlase_35_cat"/>
</dbReference>
<dbReference type="EMBL" id="RAZT01000001">
    <property type="protein sequence ID" value="RKN36380.1"/>
    <property type="molecule type" value="Genomic_DNA"/>
</dbReference>
<dbReference type="GO" id="GO:0004553">
    <property type="term" value="F:hydrolase activity, hydrolyzing O-glycosyl compounds"/>
    <property type="evidence" value="ECO:0007669"/>
    <property type="project" value="InterPro"/>
</dbReference>
<dbReference type="Proteomes" id="UP000275865">
    <property type="component" value="Unassembled WGS sequence"/>
</dbReference>
<reference evidence="5 6" key="1">
    <citation type="submission" date="2018-09" db="EMBL/GenBank/DDBJ databases">
        <title>Micromonospora sp. nov. MS1-9, isolated from a root of Musa sp.</title>
        <authorList>
            <person name="Kuncharoen N."/>
            <person name="Kudo T."/>
            <person name="Ohkuma M."/>
            <person name="Yuki M."/>
            <person name="Tanasupawat S."/>
        </authorList>
    </citation>
    <scope>NUCLEOTIDE SEQUENCE [LARGE SCALE GENOMIC DNA]</scope>
    <source>
        <strain evidence="5 6">MS1-9</strain>
    </source>
</reference>
<dbReference type="GO" id="GO:0005975">
    <property type="term" value="P:carbohydrate metabolic process"/>
    <property type="evidence" value="ECO:0007669"/>
    <property type="project" value="InterPro"/>
</dbReference>
<comment type="similarity">
    <text evidence="1 2">Belongs to the glycosyl hydrolase 35 family.</text>
</comment>
<dbReference type="PANTHER" id="PTHR23421">
    <property type="entry name" value="BETA-GALACTOSIDASE RELATED"/>
    <property type="match status" value="1"/>
</dbReference>
<evidence type="ECO:0000313" key="5">
    <source>
        <dbReference type="EMBL" id="RKN36380.1"/>
    </source>
</evidence>
<protein>
    <submittedName>
        <fullName evidence="5">Glycosyl hydrolase</fullName>
    </submittedName>
</protein>
<sequence length="842" mass="90948">MSPSIRNVRLTETGFRHHKQAPAGAQEGRLKIRREEESDRMPRVLLHDRRIVVDGRPRLLLAGEVHYFRLPRAAWADRLDRLRECGGDTVATYVPWLWHELPDGEVDLTGRTHEQRDLAGFLDLAHERGLYAVVRPGPFIMAEIKNEGIPYRVYDEHPHLLPTTWEGRSITTRTVDYLAPEFLAAAEGWYAEVMPVIAERLADRGGPVIGVQLDNEIGMLSWVTNSPDLTDVVCEDLRRWAVERYGKETAAQRVGADPGDPQAWAAALRSPAEASSLTLHDDLGRYMRDRYRRYVVALRESAERHGVTGVPFLINVHGTGGGRGRTFPIGISQLFEAYRGQPQLTSGSDYYLGDLTVTNVADLYAGNAFLAAVHDADQPPTSLEFEAGNGDYGQDLSTLYPPEAIELKARLCVAQGNRLLNLYLFAGGYNPPLAEPVGDGNDRIAFTGERHGFAAPVDPEGRLNPTYAAARRALHAVGGVADLLADSDEENDGLALGFVPDHYLTEYHHPASASRAAQIADLERFRGLGPCDVLARALLLAGYSFPAVDLQSPLPTGTPPVIALASAATLGREVQQRLVEHLHAGGRLLLHGVLPERDHDGDPCTVLADALGLTVTGRVDDGPHSFPSVVGQGWAAGRAEARVGYAQRLAGEAAQPVLTEVASGEPCAVEVTVGAGRALVIAADIPCDLDFWRTAVERLGARPRLAPDADGPGLVLTSTVDRAGQRLLHLINVAPSAVTVSLGWHGAALLGGRRLRVPARTGLILPHGLRVGAATLLETTCELVGRDGDSVLLRPTQGDDEVVLATDRPVTVSRGTVHTADGRVTIRLPGTPDETPIRLTVA</sequence>
<proteinExistence type="inferred from homology"/>
<dbReference type="SUPFAM" id="SSF51445">
    <property type="entry name" value="(Trans)glycosidases"/>
    <property type="match status" value="1"/>
</dbReference>
<dbReference type="Gene3D" id="3.40.50.880">
    <property type="match status" value="1"/>
</dbReference>
<feature type="domain" description="GLMA-like second" evidence="4">
    <location>
        <begin position="532"/>
        <end position="621"/>
    </location>
</feature>
<evidence type="ECO:0000256" key="2">
    <source>
        <dbReference type="RuleBase" id="RU003679"/>
    </source>
</evidence>
<dbReference type="Pfam" id="PF01301">
    <property type="entry name" value="Glyco_hydro_35"/>
    <property type="match status" value="1"/>
</dbReference>
<dbReference type="InterPro" id="IPR001944">
    <property type="entry name" value="Glycoside_Hdrlase_35"/>
</dbReference>
<gene>
    <name evidence="5" type="ORF">D7044_01655</name>
</gene>
<dbReference type="InterPro" id="IPR054746">
    <property type="entry name" value="GLMA-like_second"/>
</dbReference>
<evidence type="ECO:0000259" key="3">
    <source>
        <dbReference type="Pfam" id="PF01301"/>
    </source>
</evidence>
<feature type="domain" description="Glycoside hydrolase 35 catalytic" evidence="3">
    <location>
        <begin position="51"/>
        <end position="222"/>
    </location>
</feature>
<dbReference type="AlphaFoldDB" id="A0A3A9YH45"/>
<name>A0A3A9YH45_9ACTN</name>
<comment type="caution">
    <text evidence="5">The sequence shown here is derived from an EMBL/GenBank/DDBJ whole genome shotgun (WGS) entry which is preliminary data.</text>
</comment>
<keyword evidence="5" id="KW-0378">Hydrolase</keyword>
<dbReference type="Gene3D" id="3.20.20.80">
    <property type="entry name" value="Glycosidases"/>
    <property type="match status" value="1"/>
</dbReference>
<organism evidence="5 6">
    <name type="scientific">Micromonospora musae</name>
    <dbReference type="NCBI Taxonomy" id="1894970"/>
    <lineage>
        <taxon>Bacteria</taxon>
        <taxon>Bacillati</taxon>
        <taxon>Actinomycetota</taxon>
        <taxon>Actinomycetes</taxon>
        <taxon>Micromonosporales</taxon>
        <taxon>Micromonosporaceae</taxon>
        <taxon>Micromonospora</taxon>
    </lineage>
</organism>
<dbReference type="InterPro" id="IPR029062">
    <property type="entry name" value="Class_I_gatase-like"/>
</dbReference>
<evidence type="ECO:0000259" key="4">
    <source>
        <dbReference type="Pfam" id="PF22369"/>
    </source>
</evidence>
<accession>A0A3A9YH45</accession>
<evidence type="ECO:0000256" key="1">
    <source>
        <dbReference type="ARBA" id="ARBA00009809"/>
    </source>
</evidence>
<dbReference type="InterPro" id="IPR017853">
    <property type="entry name" value="GH"/>
</dbReference>
<evidence type="ECO:0000313" key="6">
    <source>
        <dbReference type="Proteomes" id="UP000275865"/>
    </source>
</evidence>
<dbReference type="PRINTS" id="PR00742">
    <property type="entry name" value="GLHYDRLASE35"/>
</dbReference>